<evidence type="ECO:0000313" key="15">
    <source>
        <dbReference type="Proteomes" id="UP000826271"/>
    </source>
</evidence>
<dbReference type="SUPFAM" id="SSF52540">
    <property type="entry name" value="P-loop containing nucleoside triphosphate hydrolases"/>
    <property type="match status" value="1"/>
</dbReference>
<dbReference type="InterPro" id="IPR044974">
    <property type="entry name" value="Disease_R_plants"/>
</dbReference>
<dbReference type="Proteomes" id="UP000826271">
    <property type="component" value="Unassembled WGS sequence"/>
</dbReference>
<dbReference type="Pfam" id="PF23559">
    <property type="entry name" value="WHD_DRP"/>
    <property type="match status" value="1"/>
</dbReference>
<keyword evidence="10" id="KW-0067">ATP-binding</keyword>
<dbReference type="PANTHER" id="PTHR23155:SF1152">
    <property type="entry name" value="AAA+ ATPASE DOMAIN-CONTAINING PROTEIN"/>
    <property type="match status" value="1"/>
</dbReference>
<dbReference type="GO" id="GO:0005524">
    <property type="term" value="F:ATP binding"/>
    <property type="evidence" value="ECO:0007669"/>
    <property type="project" value="UniProtKB-KW"/>
</dbReference>
<comment type="subcellular location">
    <subcellularLocation>
        <location evidence="2">Cytoplasm</location>
    </subcellularLocation>
</comment>
<evidence type="ECO:0000256" key="8">
    <source>
        <dbReference type="ARBA" id="ARBA00022741"/>
    </source>
</evidence>
<accession>A0AAV6WF90</accession>
<protein>
    <recommendedName>
        <fullName evidence="16">NB-ARC domain-containing protein</fullName>
    </recommendedName>
</protein>
<evidence type="ECO:0000259" key="13">
    <source>
        <dbReference type="Pfam" id="PF23598"/>
    </source>
</evidence>
<evidence type="ECO:0000259" key="11">
    <source>
        <dbReference type="Pfam" id="PF00931"/>
    </source>
</evidence>
<dbReference type="GO" id="GO:0043531">
    <property type="term" value="F:ADP binding"/>
    <property type="evidence" value="ECO:0007669"/>
    <property type="project" value="InterPro"/>
</dbReference>
<name>A0AAV6WF90_9LAMI</name>
<proteinExistence type="inferred from homology"/>
<dbReference type="EMBL" id="WHWC01000017">
    <property type="protein sequence ID" value="KAG8366409.1"/>
    <property type="molecule type" value="Genomic_DNA"/>
</dbReference>
<dbReference type="Gene3D" id="3.40.50.300">
    <property type="entry name" value="P-loop containing nucleotide triphosphate hydrolases"/>
    <property type="match status" value="1"/>
</dbReference>
<comment type="function">
    <text evidence="1">Confers resistance to late blight (Phytophthora infestans) races carrying the avirulence gene Avr1. Resistance proteins guard the plant against pathogens that contain an appropriate avirulence protein via an indirect interaction with this avirulence protein. That triggers a defense system including the hypersensitive response, which restricts the pathogen growth.</text>
</comment>
<keyword evidence="4" id="KW-0963">Cytoplasm</keyword>
<dbReference type="InterPro" id="IPR036388">
    <property type="entry name" value="WH-like_DNA-bd_sf"/>
</dbReference>
<evidence type="ECO:0000256" key="4">
    <source>
        <dbReference type="ARBA" id="ARBA00022490"/>
    </source>
</evidence>
<evidence type="ECO:0000256" key="9">
    <source>
        <dbReference type="ARBA" id="ARBA00022821"/>
    </source>
</evidence>
<evidence type="ECO:0000256" key="6">
    <source>
        <dbReference type="ARBA" id="ARBA00022667"/>
    </source>
</evidence>
<reference evidence="14" key="1">
    <citation type="submission" date="2019-10" db="EMBL/GenBank/DDBJ databases">
        <authorList>
            <person name="Zhang R."/>
            <person name="Pan Y."/>
            <person name="Wang J."/>
            <person name="Ma R."/>
            <person name="Yu S."/>
        </authorList>
    </citation>
    <scope>NUCLEOTIDE SEQUENCE</scope>
    <source>
        <strain evidence="14">LA-IB0</strain>
        <tissue evidence="14">Leaf</tissue>
    </source>
</reference>
<dbReference type="InterPro" id="IPR032675">
    <property type="entry name" value="LRR_dom_sf"/>
</dbReference>
<evidence type="ECO:0000256" key="5">
    <source>
        <dbReference type="ARBA" id="ARBA00022614"/>
    </source>
</evidence>
<dbReference type="Pfam" id="PF23598">
    <property type="entry name" value="LRR_14"/>
    <property type="match status" value="1"/>
</dbReference>
<dbReference type="InterPro" id="IPR002182">
    <property type="entry name" value="NB-ARC"/>
</dbReference>
<dbReference type="FunFam" id="3.40.50.300:FF:001091">
    <property type="entry name" value="Probable disease resistance protein At1g61300"/>
    <property type="match status" value="1"/>
</dbReference>
<keyword evidence="15" id="KW-1185">Reference proteome</keyword>
<dbReference type="PANTHER" id="PTHR23155">
    <property type="entry name" value="DISEASE RESISTANCE PROTEIN RP"/>
    <property type="match status" value="1"/>
</dbReference>
<evidence type="ECO:0000256" key="3">
    <source>
        <dbReference type="ARBA" id="ARBA00008894"/>
    </source>
</evidence>
<comment type="caution">
    <text evidence="14">The sequence shown here is derived from an EMBL/GenBank/DDBJ whole genome shotgun (WGS) entry which is preliminary data.</text>
</comment>
<dbReference type="Gene3D" id="1.20.5.4130">
    <property type="match status" value="1"/>
</dbReference>
<feature type="domain" description="Disease resistance protein winged helix" evidence="12">
    <location>
        <begin position="425"/>
        <end position="492"/>
    </location>
</feature>
<keyword evidence="7" id="KW-0677">Repeat</keyword>
<sequence>MAYAAVVSLMQVLEQLLGPDQVPIRCPKSQIKLLSDKVSSLKAFLNNESPEYKWSKTKNSLEKEIRDAIWRAEDVVESSLSSYFLSSGSENPEDESDTSVLSEDLQKVIQEVESITKKTVKFTDDVMRGRIFPDITTMAPSYLGSSGPGPMSKNKIVGFDKYLEDLKHQLIEENEMTTLGALPIIGMSGIGKTALATCFYNDPLTMEHFDIRVWAAASHVFYKRDILLNLLDSMKVLDDEMRKKSDAQLEEHITSNLKGKRYLIVLDNVSDTITWMDFVTLFPFEKKGSKIIVTTTIRNVAERVIKDTEVDYKCHKIHEIDFLNESDSWHLFCEAVFAEEPCPPELQKSGKKIAKNCGGLPLAIITTGRHLATSEKSPEYWKNVAESGISFIADTEDAAGMRKQLSLGYKLLPQHLKACFLSLAVFSQNYEMPAPKLIKFWVSEGFLEPMKDQTFEAVAEHCLKELVDRSLILVRKMSSSAGIKTCTVHSAMWTVCSKKAKKNKFLCVIKKSADCSFPEGANSQRRLSILNNVVFGIRDAHDSMDSLSTVRSLLCVGPHHPYPSRVCLGFKLLRILDTLTIRFYKFPDEILVLFMLRYLALTHSGGELPAGLSKLRNLQFLIVRLHESVKFSAAPSYLPMEIWTMKELRHLQVMGSDLPDPDRDELPNLHTLLDVSPYSCTKKVFKNITKLRKLGIRIVLTHQDDAGEPFHPFDHLYVLHNLESLKCVVVNPTFESQVIYLPNSVSFFPNWLKKLTLSGCGFPWEDMRKIAQLQYVEVLKLRTHAFRGRMWTTENEGLRNIQYLLLEDLDLVQWRAKDKAFKKLKHVCIRHCYNLEVLPSRFAWTEDLALIELFDCKPSTVDSAKKLEGKRLSILRKNHPVKVKGYFSWQDEKPIRPSQEFSII</sequence>
<comment type="similarity">
    <text evidence="3">Belongs to the disease resistance NB-LRR family.</text>
</comment>
<keyword evidence="8" id="KW-0547">Nucleotide-binding</keyword>
<dbReference type="Gene3D" id="3.80.10.10">
    <property type="entry name" value="Ribonuclease Inhibitor"/>
    <property type="match status" value="1"/>
</dbReference>
<dbReference type="AlphaFoldDB" id="A0AAV6WF90"/>
<evidence type="ECO:0008006" key="16">
    <source>
        <dbReference type="Google" id="ProtNLM"/>
    </source>
</evidence>
<evidence type="ECO:0000256" key="10">
    <source>
        <dbReference type="ARBA" id="ARBA00022840"/>
    </source>
</evidence>
<dbReference type="FunFam" id="1.10.10.10:FF:000322">
    <property type="entry name" value="Probable disease resistance protein At1g63360"/>
    <property type="match status" value="1"/>
</dbReference>
<dbReference type="GO" id="GO:0051607">
    <property type="term" value="P:defense response to virus"/>
    <property type="evidence" value="ECO:0007669"/>
    <property type="project" value="UniProtKB-ARBA"/>
</dbReference>
<dbReference type="InterPro" id="IPR042197">
    <property type="entry name" value="Apaf_helical"/>
</dbReference>
<dbReference type="GO" id="GO:0009626">
    <property type="term" value="P:plant-type hypersensitive response"/>
    <property type="evidence" value="ECO:0007669"/>
    <property type="project" value="UniProtKB-KW"/>
</dbReference>
<keyword evidence="6" id="KW-0381">Hypersensitive response</keyword>
<organism evidence="14 15">
    <name type="scientific">Buddleja alternifolia</name>
    <dbReference type="NCBI Taxonomy" id="168488"/>
    <lineage>
        <taxon>Eukaryota</taxon>
        <taxon>Viridiplantae</taxon>
        <taxon>Streptophyta</taxon>
        <taxon>Embryophyta</taxon>
        <taxon>Tracheophyta</taxon>
        <taxon>Spermatophyta</taxon>
        <taxon>Magnoliopsida</taxon>
        <taxon>eudicotyledons</taxon>
        <taxon>Gunneridae</taxon>
        <taxon>Pentapetalae</taxon>
        <taxon>asterids</taxon>
        <taxon>lamiids</taxon>
        <taxon>Lamiales</taxon>
        <taxon>Scrophulariaceae</taxon>
        <taxon>Buddlejeae</taxon>
        <taxon>Buddleja</taxon>
    </lineage>
</organism>
<dbReference type="Gene3D" id="1.10.10.10">
    <property type="entry name" value="Winged helix-like DNA-binding domain superfamily/Winged helix DNA-binding domain"/>
    <property type="match status" value="1"/>
</dbReference>
<gene>
    <name evidence="14" type="ORF">BUALT_Bualt17G0076700</name>
</gene>
<dbReference type="Pfam" id="PF00931">
    <property type="entry name" value="NB-ARC"/>
    <property type="match status" value="1"/>
</dbReference>
<feature type="domain" description="NB-ARC" evidence="11">
    <location>
        <begin position="161"/>
        <end position="340"/>
    </location>
</feature>
<evidence type="ECO:0000313" key="14">
    <source>
        <dbReference type="EMBL" id="KAG8366409.1"/>
    </source>
</evidence>
<dbReference type="InterPro" id="IPR055414">
    <property type="entry name" value="LRR_R13L4/SHOC2-like"/>
</dbReference>
<evidence type="ECO:0000256" key="1">
    <source>
        <dbReference type="ARBA" id="ARBA00002074"/>
    </source>
</evidence>
<dbReference type="SUPFAM" id="SSF52058">
    <property type="entry name" value="L domain-like"/>
    <property type="match status" value="1"/>
</dbReference>
<dbReference type="PRINTS" id="PR00364">
    <property type="entry name" value="DISEASERSIST"/>
</dbReference>
<feature type="domain" description="Disease resistance R13L4/SHOC-2-like LRR" evidence="13">
    <location>
        <begin position="550"/>
        <end position="830"/>
    </location>
</feature>
<evidence type="ECO:0000256" key="7">
    <source>
        <dbReference type="ARBA" id="ARBA00022737"/>
    </source>
</evidence>
<evidence type="ECO:0000256" key="2">
    <source>
        <dbReference type="ARBA" id="ARBA00004496"/>
    </source>
</evidence>
<dbReference type="InterPro" id="IPR058922">
    <property type="entry name" value="WHD_DRP"/>
</dbReference>
<dbReference type="GO" id="GO:0005737">
    <property type="term" value="C:cytoplasm"/>
    <property type="evidence" value="ECO:0007669"/>
    <property type="project" value="UniProtKB-SubCell"/>
</dbReference>
<keyword evidence="5" id="KW-0433">Leucine-rich repeat</keyword>
<dbReference type="InterPro" id="IPR027417">
    <property type="entry name" value="P-loop_NTPase"/>
</dbReference>
<dbReference type="Gene3D" id="1.10.8.430">
    <property type="entry name" value="Helical domain of apoptotic protease-activating factors"/>
    <property type="match status" value="1"/>
</dbReference>
<keyword evidence="9" id="KW-0611">Plant defense</keyword>
<evidence type="ECO:0000259" key="12">
    <source>
        <dbReference type="Pfam" id="PF23559"/>
    </source>
</evidence>